<feature type="domain" description="MMS19 N-terminal" evidence="8">
    <location>
        <begin position="44"/>
        <end position="304"/>
    </location>
</feature>
<name>A0A061AGB4_RHOTO</name>
<comment type="subcellular location">
    <subcellularLocation>
        <location evidence="1 5">Nucleus</location>
    </subcellularLocation>
</comment>
<keyword evidence="5" id="KW-0234">DNA repair</keyword>
<dbReference type="GO" id="GO:0051604">
    <property type="term" value="P:protein maturation"/>
    <property type="evidence" value="ECO:0007669"/>
    <property type="project" value="UniProtKB-UniRule"/>
</dbReference>
<gene>
    <name evidence="9" type="ORF">RHTO0S_01e15874g</name>
</gene>
<dbReference type="InterPro" id="IPR024687">
    <property type="entry name" value="MMS19_C"/>
</dbReference>
<evidence type="ECO:0000256" key="2">
    <source>
        <dbReference type="ARBA" id="ARBA00009340"/>
    </source>
</evidence>
<dbReference type="Gene3D" id="1.25.10.10">
    <property type="entry name" value="Leucine-rich Repeat Variant"/>
    <property type="match status" value="1"/>
</dbReference>
<dbReference type="InterPro" id="IPR029240">
    <property type="entry name" value="MMS19_N"/>
</dbReference>
<feature type="domain" description="MMS19 C-terminal" evidence="7">
    <location>
        <begin position="580"/>
        <end position="1037"/>
    </location>
</feature>
<reference evidence="9" key="1">
    <citation type="journal article" date="2014" name="Genome Announc.">
        <title>Draft genome sequence of Rhodosporidium toruloides CECT1137, an oleaginous yeast of biotechnological interest.</title>
        <authorList>
            <person name="Morin N."/>
            <person name="Calcas X."/>
            <person name="Devillers H."/>
            <person name="Durrens P."/>
            <person name="Sherman D.J."/>
            <person name="Nicaud J.-M."/>
            <person name="Neuveglise C."/>
        </authorList>
    </citation>
    <scope>NUCLEOTIDE SEQUENCE</scope>
    <source>
        <strain evidence="9">CECT1137</strain>
    </source>
</reference>
<dbReference type="PANTHER" id="PTHR12891">
    <property type="entry name" value="DNA REPAIR/TRANSCRIPTION PROTEIN MET18/MMS19"/>
    <property type="match status" value="1"/>
</dbReference>
<dbReference type="GO" id="GO:0006281">
    <property type="term" value="P:DNA repair"/>
    <property type="evidence" value="ECO:0007669"/>
    <property type="project" value="UniProtKB-UniRule"/>
</dbReference>
<keyword evidence="4 5" id="KW-0539">Nucleus</keyword>
<dbReference type="SUPFAM" id="SSF48371">
    <property type="entry name" value="ARM repeat"/>
    <property type="match status" value="1"/>
</dbReference>
<proteinExistence type="inferred from homology"/>
<organism evidence="9">
    <name type="scientific">Rhodotorula toruloides</name>
    <name type="common">Yeast</name>
    <name type="synonym">Rhodosporidium toruloides</name>
    <dbReference type="NCBI Taxonomy" id="5286"/>
    <lineage>
        <taxon>Eukaryota</taxon>
        <taxon>Fungi</taxon>
        <taxon>Dikarya</taxon>
        <taxon>Basidiomycota</taxon>
        <taxon>Pucciniomycotina</taxon>
        <taxon>Microbotryomycetes</taxon>
        <taxon>Sporidiobolales</taxon>
        <taxon>Sporidiobolaceae</taxon>
        <taxon>Rhodotorula</taxon>
    </lineage>
</organism>
<sequence>MAAEGPQMAQLVRAYLALDSPDPSTAQQLADGLGRGDWKMLQIVKELGSALTSEVDATRAKGVELLSSVVVKMDKELLDRQTTKTLTTFFVDKLSEKTSLVPCATALTELTTCSTFGTGEGMEVARGALSSVTLKAHPQAIRHSVYVLLDHLMTHSRPALKRLGNDFIGGYCALVEGEKDPRNLMISFSVIKVILLEFDIVRHVEDLFDVTFCYFPITFTPPPDDPYGISSEDLIVALRNCLCATPLFGRLALPLFLDKMQAASEKAKRQTLQALIACFPIYGAEVSGEWAGRFSEALIIEVFHASDTDMQDLALHTFRSLYATLYPDHPALPVVEETHAADGGDVEMSSPADTEEDKIEGVAVKAVLNSLDELQEPDKNNAKPAVRILTAFVAASNRLARYVIKQALPPLLDLYKDQNQITLRPSILSHIATLLSSLSDPEPETPASAAPLFSPPTLSHASGESPLEPFRDDLLTILTFSSRALTCRTASVSGLVALLKIPAFLSPAEVDFCVSAINDVLVQPDGDEYYDAALDALVIVARLFPRTVESSTLPILFRAFPSSPAPEPTSSESEAYRRALEALAALCLHPDLFEILTLRLTSRLEEILAFTPTSPSDFSAATLYAHHILETLRAVLQEKIRRNHLDVGKYIERFVPGLCALFILPTLRASADDAEGKRVVAKDPRLLVDVGKVVNLVVQRVDLERQTSFSHAVNEAFHHGKLDMLLGSAGKAAESANFQPFSSSSATSQQNLVSLFTSLLLAMRPAVSLPSSELLTFLRSFLARSLVCQNEIQLVAVLHLLSNSVNKRAQDVGEFIDEDLPRFFSESVKDASKPLAMRRSALRVFTWVAKGLIVRSDQRGYTMVDQLLDLFHDSELGRTAATSLSVIAEDKDRVLSKENFAVIRLLYKQRFFTYLLPKLVTSYKAASSEDQVIYLTALSSVLQHIPKQLTLSELPKLLPLLITALDLPDPLLRANVIDALAVLVKEVPAEMENSISGIAGKVLKGLTGGAGAGQTPAQARSAAQLRLSSLSFLAVLPAHIPYLALHSQKAVVLKELGKAVDDPRKDVRRAAVECRSAWFLYSG</sequence>
<dbReference type="EMBL" id="LK052936">
    <property type="protein sequence ID" value="CDR36174.1"/>
    <property type="molecule type" value="Genomic_DNA"/>
</dbReference>
<dbReference type="AlphaFoldDB" id="A0A061AGB4"/>
<comment type="similarity">
    <text evidence="2 5">Belongs to the MET18/MMS19 family.</text>
</comment>
<dbReference type="GO" id="GO:0016226">
    <property type="term" value="P:iron-sulfur cluster assembly"/>
    <property type="evidence" value="ECO:0007669"/>
    <property type="project" value="UniProtKB-UniRule"/>
</dbReference>
<evidence type="ECO:0000256" key="3">
    <source>
        <dbReference type="ARBA" id="ARBA00022737"/>
    </source>
</evidence>
<evidence type="ECO:0000313" key="9">
    <source>
        <dbReference type="EMBL" id="CDR36174.1"/>
    </source>
</evidence>
<comment type="function">
    <text evidence="5">Key component of the cytosolic iron-sulfur protein assembly (CIA) complex, a multiprotein complex that mediates the incorporation of iron-sulfur cluster into apoproteins specifically involved in DNA metabolism and genomic integrity. In the CIA complex, MMS19 acts as an adapter between early-acting CIA components and a subset of cellular target iron-sulfur proteins.</text>
</comment>
<dbReference type="PANTHER" id="PTHR12891:SF0">
    <property type="entry name" value="MMS19 NUCLEOTIDE EXCISION REPAIR PROTEIN HOMOLOG"/>
    <property type="match status" value="1"/>
</dbReference>
<evidence type="ECO:0000256" key="4">
    <source>
        <dbReference type="ARBA" id="ARBA00023242"/>
    </source>
</evidence>
<keyword evidence="5" id="KW-0227">DNA damage</keyword>
<dbReference type="InterPro" id="IPR016024">
    <property type="entry name" value="ARM-type_fold"/>
</dbReference>
<accession>A0A061AGB4</accession>
<evidence type="ECO:0000256" key="1">
    <source>
        <dbReference type="ARBA" id="ARBA00004123"/>
    </source>
</evidence>
<protein>
    <recommendedName>
        <fullName evidence="5">MMS19 nucleotide excision repair protein</fullName>
    </recommendedName>
</protein>
<dbReference type="GO" id="GO:0005634">
    <property type="term" value="C:nucleus"/>
    <property type="evidence" value="ECO:0007669"/>
    <property type="project" value="UniProtKB-SubCell"/>
</dbReference>
<evidence type="ECO:0000259" key="7">
    <source>
        <dbReference type="Pfam" id="PF12460"/>
    </source>
</evidence>
<evidence type="ECO:0000256" key="6">
    <source>
        <dbReference type="SAM" id="MobiDB-lite"/>
    </source>
</evidence>
<evidence type="ECO:0000259" key="8">
    <source>
        <dbReference type="Pfam" id="PF14500"/>
    </source>
</evidence>
<dbReference type="GO" id="GO:0097361">
    <property type="term" value="C:cytosolic [4Fe-4S] assembly targeting complex"/>
    <property type="evidence" value="ECO:0007669"/>
    <property type="project" value="UniProtKB-UniRule"/>
</dbReference>
<keyword evidence="3" id="KW-0677">Repeat</keyword>
<dbReference type="Pfam" id="PF12460">
    <property type="entry name" value="MMS19_C"/>
    <property type="match status" value="1"/>
</dbReference>
<dbReference type="Pfam" id="PF14500">
    <property type="entry name" value="MMS19_N"/>
    <property type="match status" value="1"/>
</dbReference>
<dbReference type="InterPro" id="IPR039920">
    <property type="entry name" value="MMS19"/>
</dbReference>
<dbReference type="InterPro" id="IPR011989">
    <property type="entry name" value="ARM-like"/>
</dbReference>
<evidence type="ECO:0000256" key="5">
    <source>
        <dbReference type="RuleBase" id="RU367072"/>
    </source>
</evidence>
<dbReference type="OrthoDB" id="342900at2759"/>
<feature type="region of interest" description="Disordered" evidence="6">
    <location>
        <begin position="439"/>
        <end position="465"/>
    </location>
</feature>